<feature type="compositionally biased region" description="Low complexity" evidence="1">
    <location>
        <begin position="36"/>
        <end position="51"/>
    </location>
</feature>
<dbReference type="AlphaFoldDB" id="A0A2N5TQL7"/>
<proteinExistence type="predicted"/>
<reference evidence="2 3" key="1">
    <citation type="submission" date="2017-11" db="EMBL/GenBank/DDBJ databases">
        <title>De novo assembly and phasing of dikaryotic genomes from two isolates of Puccinia coronata f. sp. avenae, the causal agent of oat crown rust.</title>
        <authorList>
            <person name="Miller M.E."/>
            <person name="Zhang Y."/>
            <person name="Omidvar V."/>
            <person name="Sperschneider J."/>
            <person name="Schwessinger B."/>
            <person name="Raley C."/>
            <person name="Palmer J.M."/>
            <person name="Garnica D."/>
            <person name="Upadhyaya N."/>
            <person name="Rathjen J."/>
            <person name="Taylor J.M."/>
            <person name="Park R.F."/>
            <person name="Dodds P.N."/>
            <person name="Hirsch C.D."/>
            <person name="Kianian S.F."/>
            <person name="Figueroa M."/>
        </authorList>
    </citation>
    <scope>NUCLEOTIDE SEQUENCE [LARGE SCALE GENOMIC DNA]</scope>
    <source>
        <strain evidence="2">12SD80</strain>
    </source>
</reference>
<organism evidence="2 3">
    <name type="scientific">Puccinia coronata f. sp. avenae</name>
    <dbReference type="NCBI Taxonomy" id="200324"/>
    <lineage>
        <taxon>Eukaryota</taxon>
        <taxon>Fungi</taxon>
        <taxon>Dikarya</taxon>
        <taxon>Basidiomycota</taxon>
        <taxon>Pucciniomycotina</taxon>
        <taxon>Pucciniomycetes</taxon>
        <taxon>Pucciniales</taxon>
        <taxon>Pucciniaceae</taxon>
        <taxon>Puccinia</taxon>
    </lineage>
</organism>
<feature type="region of interest" description="Disordered" evidence="1">
    <location>
        <begin position="26"/>
        <end position="69"/>
    </location>
</feature>
<dbReference type="EMBL" id="PGCI01000392">
    <property type="protein sequence ID" value="PLW27772.1"/>
    <property type="molecule type" value="Genomic_DNA"/>
</dbReference>
<evidence type="ECO:0000313" key="2">
    <source>
        <dbReference type="EMBL" id="PLW27772.1"/>
    </source>
</evidence>
<accession>A0A2N5TQL7</accession>
<evidence type="ECO:0000256" key="1">
    <source>
        <dbReference type="SAM" id="MobiDB-lite"/>
    </source>
</evidence>
<gene>
    <name evidence="2" type="ORF">PCASD_16279</name>
</gene>
<comment type="caution">
    <text evidence="2">The sequence shown here is derived from an EMBL/GenBank/DDBJ whole genome shotgun (WGS) entry which is preliminary data.</text>
</comment>
<name>A0A2N5TQL7_9BASI</name>
<protein>
    <submittedName>
        <fullName evidence="2">Uncharacterized protein</fullName>
    </submittedName>
</protein>
<dbReference type="Proteomes" id="UP000235392">
    <property type="component" value="Unassembled WGS sequence"/>
</dbReference>
<sequence length="119" mass="12956">MRPSQTAGWGPPGVLRVMKDVGAAGPRSTVGTHFFSSPSRTSVPSPLSSSRNRCHHERQVEKETCSSFETQKKKNARSIYQTPGLPLGPNTPAYPLDVRVQQIGATRITQPSPIILCFP</sequence>
<evidence type="ECO:0000313" key="3">
    <source>
        <dbReference type="Proteomes" id="UP000235392"/>
    </source>
</evidence>